<feature type="non-terminal residue" evidence="2">
    <location>
        <position position="1"/>
    </location>
</feature>
<protein>
    <submittedName>
        <fullName evidence="2">Uncharacterized protein</fullName>
    </submittedName>
</protein>
<proteinExistence type="predicted"/>
<evidence type="ECO:0000313" key="2">
    <source>
        <dbReference type="EMBL" id="KAF9442224.1"/>
    </source>
</evidence>
<sequence>YLDTILSGKILLRPSHTVASSTPFTTACLILHMRTVTAGTTAKRDKEWSRGTGRQEEVATTDRKNGCVQEE</sequence>
<evidence type="ECO:0000313" key="3">
    <source>
        <dbReference type="Proteomes" id="UP000807342"/>
    </source>
</evidence>
<feature type="region of interest" description="Disordered" evidence="1">
    <location>
        <begin position="40"/>
        <end position="71"/>
    </location>
</feature>
<dbReference type="Proteomes" id="UP000807342">
    <property type="component" value="Unassembled WGS sequence"/>
</dbReference>
<name>A0A9P6BY12_9AGAR</name>
<comment type="caution">
    <text evidence="2">The sequence shown here is derived from an EMBL/GenBank/DDBJ whole genome shotgun (WGS) entry which is preliminary data.</text>
</comment>
<organism evidence="2 3">
    <name type="scientific">Macrolepiota fuliginosa MF-IS2</name>
    <dbReference type="NCBI Taxonomy" id="1400762"/>
    <lineage>
        <taxon>Eukaryota</taxon>
        <taxon>Fungi</taxon>
        <taxon>Dikarya</taxon>
        <taxon>Basidiomycota</taxon>
        <taxon>Agaricomycotina</taxon>
        <taxon>Agaricomycetes</taxon>
        <taxon>Agaricomycetidae</taxon>
        <taxon>Agaricales</taxon>
        <taxon>Agaricineae</taxon>
        <taxon>Agaricaceae</taxon>
        <taxon>Macrolepiota</taxon>
    </lineage>
</organism>
<keyword evidence="3" id="KW-1185">Reference proteome</keyword>
<gene>
    <name evidence="2" type="ORF">P691DRAFT_811174</name>
</gene>
<feature type="compositionally biased region" description="Basic and acidic residues" evidence="1">
    <location>
        <begin position="42"/>
        <end position="65"/>
    </location>
</feature>
<accession>A0A9P6BY12</accession>
<dbReference type="AlphaFoldDB" id="A0A9P6BY12"/>
<dbReference type="EMBL" id="MU151678">
    <property type="protein sequence ID" value="KAF9442224.1"/>
    <property type="molecule type" value="Genomic_DNA"/>
</dbReference>
<evidence type="ECO:0000256" key="1">
    <source>
        <dbReference type="SAM" id="MobiDB-lite"/>
    </source>
</evidence>
<reference evidence="2" key="1">
    <citation type="submission" date="2020-11" db="EMBL/GenBank/DDBJ databases">
        <authorList>
            <consortium name="DOE Joint Genome Institute"/>
            <person name="Ahrendt S."/>
            <person name="Riley R."/>
            <person name="Andreopoulos W."/>
            <person name="Labutti K."/>
            <person name="Pangilinan J."/>
            <person name="Ruiz-Duenas F.J."/>
            <person name="Barrasa J.M."/>
            <person name="Sanchez-Garcia M."/>
            <person name="Camarero S."/>
            <person name="Miyauchi S."/>
            <person name="Serrano A."/>
            <person name="Linde D."/>
            <person name="Babiker R."/>
            <person name="Drula E."/>
            <person name="Ayuso-Fernandez I."/>
            <person name="Pacheco R."/>
            <person name="Padilla G."/>
            <person name="Ferreira P."/>
            <person name="Barriuso J."/>
            <person name="Kellner H."/>
            <person name="Castanera R."/>
            <person name="Alfaro M."/>
            <person name="Ramirez L."/>
            <person name="Pisabarro A.G."/>
            <person name="Kuo A."/>
            <person name="Tritt A."/>
            <person name="Lipzen A."/>
            <person name="He G."/>
            <person name="Yan M."/>
            <person name="Ng V."/>
            <person name="Cullen D."/>
            <person name="Martin F."/>
            <person name="Rosso M.-N."/>
            <person name="Henrissat B."/>
            <person name="Hibbett D."/>
            <person name="Martinez A.T."/>
            <person name="Grigoriev I.V."/>
        </authorList>
    </citation>
    <scope>NUCLEOTIDE SEQUENCE</scope>
    <source>
        <strain evidence="2">MF-IS2</strain>
    </source>
</reference>